<proteinExistence type="predicted"/>
<feature type="region of interest" description="Disordered" evidence="1">
    <location>
        <begin position="76"/>
        <end position="98"/>
    </location>
</feature>
<dbReference type="PANTHER" id="PTHR43606">
    <property type="entry name" value="PHOSPHATASE, PUTATIVE (AFU_ORTHOLOGUE AFUA_6G08710)-RELATED"/>
    <property type="match status" value="1"/>
</dbReference>
<keyword evidence="4" id="KW-1185">Reference proteome</keyword>
<dbReference type="InterPro" id="IPR018946">
    <property type="entry name" value="PhoD-like_MPP"/>
</dbReference>
<dbReference type="Proteomes" id="UP000178129">
    <property type="component" value="Unassembled WGS sequence"/>
</dbReference>
<dbReference type="SUPFAM" id="SSF56300">
    <property type="entry name" value="Metallo-dependent phosphatases"/>
    <property type="match status" value="1"/>
</dbReference>
<sequence>MAIQDKAALASSLALRIGAYIFLRWIPGHHLPPIIYTALALYIPSFISSFLTQPKYDVVEDDVKITVTETEFEDQPPVLASTAAHSQNLPRQDKPTEIEEEIEVDETIVLEPKRASPLKTLLTGLPDPASTALSLATFLINAALVLGVTDMLYRAKVFHPENNLSFARMGYVSPTEANLLVREPNPSQLPIFVSYRAAGEATALEDSVWQNAGTITTLDNATDYTGTVTIPIPILASSSKTYQWTTSNNHTGYFTVPPKPGQVSNHGDFTFLTSSCIKPRFPYNPFDHALTIPGFKHMEKVIKSIPGGAQFMLFLGDFIYIDVPKRFGTSVEDYRREYRQVYGSPDWPSVGQNLSWIHVLDDHEIANDWDGNTTGVYNAAADPWHHYQTSVNPPKARQSAGHGLLRTAATYFEFTQGPASFFMMDTRKYRDSSSELSANSNEKSMLGAEQLADLLAFLQKPEPKGVKWKIVASSIPFTKNWKVNSLDTWAGYLSERQIILEAMWDVGLRGGVGVVVLSGDRHEFAATAFPPPAGGKWPISSTVHEFSTSPLSQFYLPVRTYKQTDSEDVMMKYIPDGNSKLGAVTIENTSSDQSILKFRLYVDGVEAWSSVILSPPTIAGNRWSKDALWG</sequence>
<feature type="domain" description="PhoD-like phosphatase metallophosphatase" evidence="2">
    <location>
        <begin position="294"/>
        <end position="571"/>
    </location>
</feature>
<dbReference type="InterPro" id="IPR029052">
    <property type="entry name" value="Metallo-depent_PP-like"/>
</dbReference>
<comment type="caution">
    <text evidence="3">The sequence shown here is derived from an EMBL/GenBank/DDBJ whole genome shotgun (WGS) entry which is preliminary data.</text>
</comment>
<accession>A0A1E1KVF4</accession>
<evidence type="ECO:0000256" key="1">
    <source>
        <dbReference type="SAM" id="MobiDB-lite"/>
    </source>
</evidence>
<dbReference type="EMBL" id="FJUW01000024">
    <property type="protein sequence ID" value="CZT02112.1"/>
    <property type="molecule type" value="Genomic_DNA"/>
</dbReference>
<dbReference type="Pfam" id="PF09423">
    <property type="entry name" value="PhoD"/>
    <property type="match status" value="1"/>
</dbReference>
<evidence type="ECO:0000259" key="2">
    <source>
        <dbReference type="Pfam" id="PF09423"/>
    </source>
</evidence>
<dbReference type="AlphaFoldDB" id="A0A1E1KVF4"/>
<dbReference type="Gene3D" id="3.60.21.70">
    <property type="entry name" value="PhoD-like phosphatase"/>
    <property type="match status" value="1"/>
</dbReference>
<evidence type="ECO:0000313" key="4">
    <source>
        <dbReference type="Proteomes" id="UP000178129"/>
    </source>
</evidence>
<dbReference type="InterPro" id="IPR038607">
    <property type="entry name" value="PhoD-like_sf"/>
</dbReference>
<evidence type="ECO:0000313" key="3">
    <source>
        <dbReference type="EMBL" id="CZT02112.1"/>
    </source>
</evidence>
<reference evidence="4" key="1">
    <citation type="submission" date="2016-03" db="EMBL/GenBank/DDBJ databases">
        <authorList>
            <person name="Ploux O."/>
        </authorList>
    </citation>
    <scope>NUCLEOTIDE SEQUENCE [LARGE SCALE GENOMIC DNA]</scope>
    <source>
        <strain evidence="4">UK7</strain>
    </source>
</reference>
<gene>
    <name evidence="3" type="ORF">RCO7_11068</name>
</gene>
<dbReference type="CDD" id="cd07389">
    <property type="entry name" value="MPP_PhoD"/>
    <property type="match status" value="1"/>
</dbReference>
<protein>
    <submittedName>
        <fullName evidence="3">Related to alkaline phosphatase family protein</fullName>
    </submittedName>
</protein>
<dbReference type="STRING" id="914237.A0A1E1KVF4"/>
<name>A0A1E1KVF4_9HELO</name>
<dbReference type="PANTHER" id="PTHR43606:SF2">
    <property type="entry name" value="ALKALINE PHOSPHATASE FAMILY PROTEIN (AFU_ORTHOLOGUE AFUA_5G03860)"/>
    <property type="match status" value="1"/>
</dbReference>
<dbReference type="InterPro" id="IPR052900">
    <property type="entry name" value="Phospholipid_Metab_Enz"/>
</dbReference>
<dbReference type="InParanoid" id="A0A1E1KVF4"/>
<organism evidence="3 4">
    <name type="scientific">Rhynchosporium graminicola</name>
    <dbReference type="NCBI Taxonomy" id="2792576"/>
    <lineage>
        <taxon>Eukaryota</taxon>
        <taxon>Fungi</taxon>
        <taxon>Dikarya</taxon>
        <taxon>Ascomycota</taxon>
        <taxon>Pezizomycotina</taxon>
        <taxon>Leotiomycetes</taxon>
        <taxon>Helotiales</taxon>
        <taxon>Ploettnerulaceae</taxon>
        <taxon>Rhynchosporium</taxon>
    </lineage>
</organism>